<dbReference type="Proteomes" id="UP000789375">
    <property type="component" value="Unassembled WGS sequence"/>
</dbReference>
<accession>A0A9N9HUP1</accession>
<organism evidence="1 2">
    <name type="scientific">Funneliformis mosseae</name>
    <name type="common">Endomycorrhizal fungus</name>
    <name type="synonym">Glomus mosseae</name>
    <dbReference type="NCBI Taxonomy" id="27381"/>
    <lineage>
        <taxon>Eukaryota</taxon>
        <taxon>Fungi</taxon>
        <taxon>Fungi incertae sedis</taxon>
        <taxon>Mucoromycota</taxon>
        <taxon>Glomeromycotina</taxon>
        <taxon>Glomeromycetes</taxon>
        <taxon>Glomerales</taxon>
        <taxon>Glomeraceae</taxon>
        <taxon>Funneliformis</taxon>
    </lineage>
</organism>
<dbReference type="EMBL" id="CAJVPP010009735">
    <property type="protein sequence ID" value="CAG8706704.1"/>
    <property type="molecule type" value="Genomic_DNA"/>
</dbReference>
<sequence>MATLYNDTRVRRCSTSITTTQSNDEIDAVSKALVRMPDEESNKLKKFRKLWFPYTLVEGVSLEEYERRGDVFNVHGFWEWFDGKVKVTECPSRPHEICISKIVCQLMDACRDVTNTDAEIYNLGSTRTRSGAVILEKNLTHHLPPQKLQKLHQMGAMET</sequence>
<keyword evidence="2" id="KW-1185">Reference proteome</keyword>
<evidence type="ECO:0000313" key="1">
    <source>
        <dbReference type="EMBL" id="CAG8706704.1"/>
    </source>
</evidence>
<reference evidence="1" key="1">
    <citation type="submission" date="2021-06" db="EMBL/GenBank/DDBJ databases">
        <authorList>
            <person name="Kallberg Y."/>
            <person name="Tangrot J."/>
            <person name="Rosling A."/>
        </authorList>
    </citation>
    <scope>NUCLEOTIDE SEQUENCE</scope>
    <source>
        <strain evidence="1">87-6 pot B 2015</strain>
    </source>
</reference>
<proteinExistence type="predicted"/>
<name>A0A9N9HUP1_FUNMO</name>
<feature type="non-terminal residue" evidence="1">
    <location>
        <position position="1"/>
    </location>
</feature>
<evidence type="ECO:0000313" key="2">
    <source>
        <dbReference type="Proteomes" id="UP000789375"/>
    </source>
</evidence>
<comment type="caution">
    <text evidence="1">The sequence shown here is derived from an EMBL/GenBank/DDBJ whole genome shotgun (WGS) entry which is preliminary data.</text>
</comment>
<dbReference type="AlphaFoldDB" id="A0A9N9HUP1"/>
<protein>
    <submittedName>
        <fullName evidence="1">9504_t:CDS:1</fullName>
    </submittedName>
</protein>
<gene>
    <name evidence="1" type="ORF">FMOSSE_LOCUS14063</name>
</gene>